<dbReference type="Proteomes" id="UP000534870">
    <property type="component" value="Unassembled WGS sequence"/>
</dbReference>
<gene>
    <name evidence="3" type="ORF">AAC691_10200</name>
    <name evidence="2" type="ORF">HUK84_14020</name>
</gene>
<organism evidence="2 4">
    <name type="scientific">Nguyenibacter vanlangensis</name>
    <dbReference type="NCBI Taxonomy" id="1216886"/>
    <lineage>
        <taxon>Bacteria</taxon>
        <taxon>Pseudomonadati</taxon>
        <taxon>Pseudomonadota</taxon>
        <taxon>Alphaproteobacteria</taxon>
        <taxon>Acetobacterales</taxon>
        <taxon>Acetobacteraceae</taxon>
        <taxon>Nguyenibacter</taxon>
    </lineage>
</organism>
<keyword evidence="1" id="KW-0472">Membrane</keyword>
<sequence>MSENSGMPIPPPAGTARAARGRLGGLALVALACGMVDLLGVWRAVHPHAGASYRRLYLESGVIANGVTRAVGLAPGAPRPGMRSR</sequence>
<evidence type="ECO:0000256" key="1">
    <source>
        <dbReference type="SAM" id="Phobius"/>
    </source>
</evidence>
<protein>
    <submittedName>
        <fullName evidence="2">Uncharacterized protein</fullName>
    </submittedName>
</protein>
<proteinExistence type="predicted"/>
<evidence type="ECO:0000313" key="2">
    <source>
        <dbReference type="EMBL" id="NVN12223.1"/>
    </source>
</evidence>
<dbReference type="EMBL" id="CP152276">
    <property type="protein sequence ID" value="XAE44754.1"/>
    <property type="molecule type" value="Genomic_DNA"/>
</dbReference>
<dbReference type="AlphaFoldDB" id="A0A7Y7IY97"/>
<accession>A0A7Y7IY97</accession>
<dbReference type="Proteomes" id="UP001449795">
    <property type="component" value="Chromosome"/>
</dbReference>
<name>A0A7Y7IY97_9PROT</name>
<evidence type="ECO:0000313" key="4">
    <source>
        <dbReference type="Proteomes" id="UP000534870"/>
    </source>
</evidence>
<reference evidence="2 4" key="1">
    <citation type="submission" date="2020-06" db="EMBL/GenBank/DDBJ databases">
        <title>Description of novel acetic acid bacteria.</title>
        <authorList>
            <person name="Sombolestani A."/>
        </authorList>
    </citation>
    <scope>NUCLEOTIDE SEQUENCE [LARGE SCALE GENOMIC DNA]</scope>
    <source>
        <strain evidence="2 4">LMG 31431</strain>
    </source>
</reference>
<feature type="transmembrane region" description="Helical" evidence="1">
    <location>
        <begin position="23"/>
        <end position="45"/>
    </location>
</feature>
<keyword evidence="5" id="KW-1185">Reference proteome</keyword>
<keyword evidence="1" id="KW-1133">Transmembrane helix</keyword>
<evidence type="ECO:0000313" key="5">
    <source>
        <dbReference type="Proteomes" id="UP001449795"/>
    </source>
</evidence>
<reference evidence="3 5" key="2">
    <citation type="submission" date="2024-04" db="EMBL/GenBank/DDBJ databases">
        <title>Complete genome sequence of Nguyenibacter vanlangesis HBCM-1154, a strain capable of nitrogen fixation, IAA production, and phosphorus solubilization isolated from sugarcane soil.</title>
        <authorList>
            <person name="MY HANH P."/>
        </authorList>
    </citation>
    <scope>NUCLEOTIDE SEQUENCE [LARGE SCALE GENOMIC DNA]</scope>
    <source>
        <strain evidence="3 5">HBCM 1154</strain>
    </source>
</reference>
<keyword evidence="1" id="KW-0812">Transmembrane</keyword>
<dbReference type="EMBL" id="JABXXP010000370">
    <property type="protein sequence ID" value="NVN12223.1"/>
    <property type="molecule type" value="Genomic_DNA"/>
</dbReference>
<dbReference type="RefSeq" id="WP_176640843.1">
    <property type="nucleotide sequence ID" value="NZ_CP152276.1"/>
</dbReference>
<evidence type="ECO:0000313" key="3">
    <source>
        <dbReference type="EMBL" id="XAE44754.1"/>
    </source>
</evidence>